<dbReference type="Gene3D" id="2.170.270.10">
    <property type="entry name" value="SET domain"/>
    <property type="match status" value="1"/>
</dbReference>
<keyword evidence="6" id="KW-1185">Reference proteome</keyword>
<organism evidence="6 7">
    <name type="scientific">Mesorhabditis belari</name>
    <dbReference type="NCBI Taxonomy" id="2138241"/>
    <lineage>
        <taxon>Eukaryota</taxon>
        <taxon>Metazoa</taxon>
        <taxon>Ecdysozoa</taxon>
        <taxon>Nematoda</taxon>
        <taxon>Chromadorea</taxon>
        <taxon>Rhabditida</taxon>
        <taxon>Rhabditina</taxon>
        <taxon>Rhabditomorpha</taxon>
        <taxon>Rhabditoidea</taxon>
        <taxon>Rhabditidae</taxon>
        <taxon>Mesorhabditinae</taxon>
        <taxon>Mesorhabditis</taxon>
    </lineage>
</organism>
<evidence type="ECO:0000256" key="2">
    <source>
        <dbReference type="ARBA" id="ARBA00004584"/>
    </source>
</evidence>
<dbReference type="CDD" id="cd00024">
    <property type="entry name" value="CD_CSD"/>
    <property type="match status" value="1"/>
</dbReference>
<dbReference type="InterPro" id="IPR046341">
    <property type="entry name" value="SET_dom_sf"/>
</dbReference>
<dbReference type="InterPro" id="IPR023779">
    <property type="entry name" value="Chromodomain_CS"/>
</dbReference>
<evidence type="ECO:0000256" key="4">
    <source>
        <dbReference type="ARBA" id="ARBA00023328"/>
    </source>
</evidence>
<dbReference type="GO" id="GO:0005634">
    <property type="term" value="C:nucleus"/>
    <property type="evidence" value="ECO:0007669"/>
    <property type="project" value="UniProtKB-SubCell"/>
</dbReference>
<evidence type="ECO:0000256" key="1">
    <source>
        <dbReference type="ARBA" id="ARBA00004123"/>
    </source>
</evidence>
<dbReference type="InterPro" id="IPR016197">
    <property type="entry name" value="Chromo-like_dom_sf"/>
</dbReference>
<dbReference type="Gene3D" id="2.40.50.40">
    <property type="match status" value="1"/>
</dbReference>
<dbReference type="GO" id="GO:0000775">
    <property type="term" value="C:chromosome, centromeric region"/>
    <property type="evidence" value="ECO:0007669"/>
    <property type="project" value="UniProtKB-SubCell"/>
</dbReference>
<sequence>MRKVEKVDDVETYSVDEILDSRSITNTKYEEYKVRWLGYDEEADQTWETQARIGALNDIMQFWEQKAEHAKTKKTKDSAKAKLLLFKRLCEVTPPNVRFSLHHPTYGSDNAKEIIKKLSGFASAEQVLCETNPYDVELQVERVNEEITRQRYGEFLRLARAKKNDPDLLHLFKLQVGIDSLHMEALKRFPTFSMKANGICFDIQAKMGPHYQNKREVKYQQSSATTTFELSDEHLSADENPVPSTSLPASCRDGIALFLCRTIDTDLVQWDLRVQKQLPGMVTDIPKNTLICRIGGEIVPKEEAATAFRELGELARKAFVALPPKISKTETISRINYRDPSFFMAHSCTPNCCVKWVQREKNDKLFDTFGWIGEVRTRNKVSAGDSLTLNWYNGARPNKCGFKEYQKALDSLIDSAICLEPKGKEICCKLLTRYGPKDPKIFTGAIIG</sequence>
<name>A0AAF3FHQ2_9BILA</name>
<dbReference type="PROSITE" id="PS00598">
    <property type="entry name" value="CHROMO_1"/>
    <property type="match status" value="1"/>
</dbReference>
<protein>
    <submittedName>
        <fullName evidence="7">Chromo domain-containing protein</fullName>
    </submittedName>
</protein>
<dbReference type="Pfam" id="PF00856">
    <property type="entry name" value="SET"/>
    <property type="match status" value="1"/>
</dbReference>
<dbReference type="Pfam" id="PF00385">
    <property type="entry name" value="Chromo"/>
    <property type="match status" value="1"/>
</dbReference>
<evidence type="ECO:0000259" key="5">
    <source>
        <dbReference type="PROSITE" id="PS50013"/>
    </source>
</evidence>
<dbReference type="InterPro" id="IPR001214">
    <property type="entry name" value="SET_dom"/>
</dbReference>
<evidence type="ECO:0000313" key="6">
    <source>
        <dbReference type="Proteomes" id="UP000887575"/>
    </source>
</evidence>
<keyword evidence="3" id="KW-0539">Nucleus</keyword>
<dbReference type="Proteomes" id="UP000887575">
    <property type="component" value="Unassembled WGS sequence"/>
</dbReference>
<evidence type="ECO:0000256" key="3">
    <source>
        <dbReference type="ARBA" id="ARBA00023242"/>
    </source>
</evidence>
<evidence type="ECO:0000313" key="7">
    <source>
        <dbReference type="WBParaSite" id="MBELARI_LOCUS5597"/>
    </source>
</evidence>
<accession>A0AAF3FHQ2</accession>
<dbReference type="AlphaFoldDB" id="A0AAF3FHQ2"/>
<dbReference type="SUPFAM" id="SSF82199">
    <property type="entry name" value="SET domain"/>
    <property type="match status" value="1"/>
</dbReference>
<dbReference type="InterPro" id="IPR023780">
    <property type="entry name" value="Chromo_domain"/>
</dbReference>
<dbReference type="InterPro" id="IPR000953">
    <property type="entry name" value="Chromo/chromo_shadow_dom"/>
</dbReference>
<feature type="domain" description="Chromo" evidence="5">
    <location>
        <begin position="13"/>
        <end position="74"/>
    </location>
</feature>
<comment type="subcellular location">
    <subcellularLocation>
        <location evidence="2">Chromosome</location>
        <location evidence="2">Centromere</location>
    </subcellularLocation>
    <subcellularLocation>
        <location evidence="1">Nucleus</location>
    </subcellularLocation>
</comment>
<reference evidence="7" key="1">
    <citation type="submission" date="2024-02" db="UniProtKB">
        <authorList>
            <consortium name="WormBaseParasite"/>
        </authorList>
    </citation>
    <scope>IDENTIFICATION</scope>
</reference>
<dbReference type="PROSITE" id="PS50013">
    <property type="entry name" value="CHROMO_2"/>
    <property type="match status" value="1"/>
</dbReference>
<proteinExistence type="predicted"/>
<keyword evidence="4" id="KW-0137">Centromere</keyword>
<dbReference type="WBParaSite" id="MBELARI_LOCUS5597">
    <property type="protein sequence ID" value="MBELARI_LOCUS5597"/>
    <property type="gene ID" value="MBELARI_LOCUS5597"/>
</dbReference>
<dbReference type="SUPFAM" id="SSF54160">
    <property type="entry name" value="Chromo domain-like"/>
    <property type="match status" value="1"/>
</dbReference>
<dbReference type="SMART" id="SM00298">
    <property type="entry name" value="CHROMO"/>
    <property type="match status" value="1"/>
</dbReference>